<protein>
    <submittedName>
        <fullName evidence="2">Helix-turn-helix domain-containing protein</fullName>
    </submittedName>
</protein>
<keyword evidence="5" id="KW-1185">Reference proteome</keyword>
<name>A0A364WQI1_9SPHI</name>
<accession>A0A364WQI1</accession>
<dbReference type="RefSeq" id="WP_112570962.1">
    <property type="nucleotide sequence ID" value="NZ_CP043450.1"/>
</dbReference>
<reference evidence="2 4" key="1">
    <citation type="submission" date="2019-08" db="EMBL/GenBank/DDBJ databases">
        <title>Comparative genome analysis confer to the adaptation heavy metal polluted environment.</title>
        <authorList>
            <person name="Li Y."/>
        </authorList>
    </citation>
    <scope>NUCLEOTIDE SEQUENCE [LARGE SCALE GENOMIC DNA]</scope>
    <source>
        <strain evidence="3">P1</strain>
        <strain evidence="2 4">P2</strain>
    </source>
</reference>
<evidence type="ECO:0000313" key="3">
    <source>
        <dbReference type="EMBL" id="QEM13761.1"/>
    </source>
</evidence>
<dbReference type="EMBL" id="CP043450">
    <property type="protein sequence ID" value="QEM13761.1"/>
    <property type="molecule type" value="Genomic_DNA"/>
</dbReference>
<feature type="domain" description="Helix-turn-helix" evidence="1">
    <location>
        <begin position="36"/>
        <end position="83"/>
    </location>
</feature>
<dbReference type="EMBL" id="CP043451">
    <property type="protein sequence ID" value="QEM06244.1"/>
    <property type="molecule type" value="Genomic_DNA"/>
</dbReference>
<sequence length="87" mass="9888">MAIEVVTKDDLEAFRQTLLNDIRSLLANNKPEAKEWLRCADVRKLLKVSTGTIQNLRITGKLKSQKIGGMHFYKLTDIQNMLSGKNN</sequence>
<evidence type="ECO:0000313" key="5">
    <source>
        <dbReference type="Proteomes" id="UP000251402"/>
    </source>
</evidence>
<dbReference type="Proteomes" id="UP000250557">
    <property type="component" value="Chromosome"/>
</dbReference>
<dbReference type="Pfam" id="PF12728">
    <property type="entry name" value="HTH_17"/>
    <property type="match status" value="1"/>
</dbReference>
<dbReference type="PANTHER" id="PTHR34585">
    <property type="match status" value="1"/>
</dbReference>
<dbReference type="KEGG" id="mrub:DEO27_028340"/>
<dbReference type="Proteomes" id="UP000251402">
    <property type="component" value="Chromosome"/>
</dbReference>
<dbReference type="InterPro" id="IPR041657">
    <property type="entry name" value="HTH_17"/>
</dbReference>
<evidence type="ECO:0000259" key="1">
    <source>
        <dbReference type="Pfam" id="PF12728"/>
    </source>
</evidence>
<evidence type="ECO:0000313" key="4">
    <source>
        <dbReference type="Proteomes" id="UP000250557"/>
    </source>
</evidence>
<dbReference type="AlphaFoldDB" id="A0A364WQI1"/>
<evidence type="ECO:0000313" key="2">
    <source>
        <dbReference type="EMBL" id="QEM06244.1"/>
    </source>
</evidence>
<dbReference type="PANTHER" id="PTHR34585:SF22">
    <property type="entry name" value="HELIX-TURN-HELIX DOMAIN-CONTAINING PROTEIN"/>
    <property type="match status" value="1"/>
</dbReference>
<dbReference type="OrthoDB" id="1524679at2"/>
<proteinExistence type="predicted"/>
<organism evidence="2 4">
    <name type="scientific">Mucilaginibacter rubeus</name>
    <dbReference type="NCBI Taxonomy" id="2027860"/>
    <lineage>
        <taxon>Bacteria</taxon>
        <taxon>Pseudomonadati</taxon>
        <taxon>Bacteroidota</taxon>
        <taxon>Sphingobacteriia</taxon>
        <taxon>Sphingobacteriales</taxon>
        <taxon>Sphingobacteriaceae</taxon>
        <taxon>Mucilaginibacter</taxon>
    </lineage>
</organism>
<gene>
    <name evidence="3" type="ORF">DEO27_028340</name>
    <name evidence="2" type="ORF">DIU31_022985</name>
</gene>